<dbReference type="RefSeq" id="XP_024349982.1">
    <property type="nucleotide sequence ID" value="XM_024495584.1"/>
</dbReference>
<dbReference type="GeneID" id="36342050"/>
<proteinExistence type="predicted"/>
<dbReference type="EMBL" id="APAU02000055">
    <property type="protein sequence ID" value="EUB58786.1"/>
    <property type="molecule type" value="Genomic_DNA"/>
</dbReference>
<protein>
    <submittedName>
        <fullName evidence="1">Uncharacterized protein</fullName>
    </submittedName>
</protein>
<sequence>MVSPETANHQVIKTAMVPRPNKRNSGCIHNCQPDMIEELPGWFWFQRGVVTFDVKMGRDN</sequence>
<name>W6UD96_ECHGR</name>
<comment type="caution">
    <text evidence="1">The sequence shown here is derived from an EMBL/GenBank/DDBJ whole genome shotgun (WGS) entry which is preliminary data.</text>
</comment>
<dbReference type="Proteomes" id="UP000019149">
    <property type="component" value="Unassembled WGS sequence"/>
</dbReference>
<dbReference type="CTD" id="36342050"/>
<keyword evidence="2" id="KW-1185">Reference proteome</keyword>
<evidence type="ECO:0000313" key="1">
    <source>
        <dbReference type="EMBL" id="EUB58786.1"/>
    </source>
</evidence>
<reference evidence="1 2" key="1">
    <citation type="journal article" date="2013" name="Nat. Genet.">
        <title>The genome of the hydatid tapeworm Echinococcus granulosus.</title>
        <authorList>
            <person name="Zheng H."/>
            <person name="Zhang W."/>
            <person name="Zhang L."/>
            <person name="Zhang Z."/>
            <person name="Li J."/>
            <person name="Lu G."/>
            <person name="Zhu Y."/>
            <person name="Wang Y."/>
            <person name="Huang Y."/>
            <person name="Liu J."/>
            <person name="Kang H."/>
            <person name="Chen J."/>
            <person name="Wang L."/>
            <person name="Chen A."/>
            <person name="Yu S."/>
            <person name="Gao Z."/>
            <person name="Jin L."/>
            <person name="Gu W."/>
            <person name="Wang Z."/>
            <person name="Zhao L."/>
            <person name="Shi B."/>
            <person name="Wen H."/>
            <person name="Lin R."/>
            <person name="Jones M.K."/>
            <person name="Brejova B."/>
            <person name="Vinar T."/>
            <person name="Zhao G."/>
            <person name="McManus D.P."/>
            <person name="Chen Z."/>
            <person name="Zhou Y."/>
            <person name="Wang S."/>
        </authorList>
    </citation>
    <scope>NUCLEOTIDE SEQUENCE [LARGE SCALE GENOMIC DNA]</scope>
</reference>
<dbReference type="AlphaFoldDB" id="W6UD96"/>
<evidence type="ECO:0000313" key="2">
    <source>
        <dbReference type="Proteomes" id="UP000019149"/>
    </source>
</evidence>
<gene>
    <name evidence="1" type="ORF">EGR_06335</name>
</gene>
<organism evidence="1 2">
    <name type="scientific">Echinococcus granulosus</name>
    <name type="common">Hydatid tapeworm</name>
    <dbReference type="NCBI Taxonomy" id="6210"/>
    <lineage>
        <taxon>Eukaryota</taxon>
        <taxon>Metazoa</taxon>
        <taxon>Spiralia</taxon>
        <taxon>Lophotrochozoa</taxon>
        <taxon>Platyhelminthes</taxon>
        <taxon>Cestoda</taxon>
        <taxon>Eucestoda</taxon>
        <taxon>Cyclophyllidea</taxon>
        <taxon>Taeniidae</taxon>
        <taxon>Echinococcus</taxon>
        <taxon>Echinococcus granulosus group</taxon>
    </lineage>
</organism>
<accession>W6UD96</accession>
<dbReference type="KEGG" id="egl:EGR_06335"/>